<evidence type="ECO:0000313" key="3">
    <source>
        <dbReference type="Proteomes" id="UP000053354"/>
    </source>
</evidence>
<dbReference type="RefSeq" id="WP_049694421.1">
    <property type="nucleotide sequence ID" value="NZ_CP016540.2"/>
</dbReference>
<reference evidence="2" key="1">
    <citation type="submission" date="2016-10" db="EMBL/GenBank/DDBJ databases">
        <authorList>
            <person name="See-Too W.S."/>
        </authorList>
    </citation>
    <scope>NUCLEOTIDE SEQUENCE</scope>
    <source>
        <strain evidence="2">L10.15</strain>
    </source>
</reference>
<dbReference type="STRING" id="1302659.I858_004960"/>
<dbReference type="Proteomes" id="UP000053354">
    <property type="component" value="Chromosome"/>
</dbReference>
<keyword evidence="1" id="KW-0175">Coiled coil</keyword>
<organism evidence="2 3">
    <name type="scientific">Planococcus versutus</name>
    <dbReference type="NCBI Taxonomy" id="1302659"/>
    <lineage>
        <taxon>Bacteria</taxon>
        <taxon>Bacillati</taxon>
        <taxon>Bacillota</taxon>
        <taxon>Bacilli</taxon>
        <taxon>Bacillales</taxon>
        <taxon>Caryophanaceae</taxon>
        <taxon>Planococcus</taxon>
    </lineage>
</organism>
<protein>
    <submittedName>
        <fullName evidence="2">Uncharacterized protein</fullName>
    </submittedName>
</protein>
<dbReference type="KEGG" id="pll:I858_004960"/>
<dbReference type="AlphaFoldDB" id="A0A1B1RZK8"/>
<evidence type="ECO:0000313" key="2">
    <source>
        <dbReference type="EMBL" id="ANU26383.1"/>
    </source>
</evidence>
<name>A0A1B1RZK8_9BACL</name>
<accession>A0A1B1RZK8</accession>
<evidence type="ECO:0000256" key="1">
    <source>
        <dbReference type="SAM" id="Coils"/>
    </source>
</evidence>
<feature type="coiled-coil region" evidence="1">
    <location>
        <begin position="16"/>
        <end position="67"/>
    </location>
</feature>
<dbReference type="EMBL" id="CP016540">
    <property type="protein sequence ID" value="ANU26383.1"/>
    <property type="molecule type" value="Genomic_DNA"/>
</dbReference>
<gene>
    <name evidence="2" type="ORF">I858_004960</name>
</gene>
<sequence length="70" mass="8520">MRSMEEAKRLIIAEKLKHYNERLADMQRDLDFFYEESMDDKESLEIIQDIQDKVRRLQVVKNRESQETVS</sequence>
<keyword evidence="3" id="KW-1185">Reference proteome</keyword>
<dbReference type="OrthoDB" id="2428518at2"/>
<proteinExistence type="predicted"/>